<name>A0A1I7FGB1_9BURK</name>
<evidence type="ECO:0000256" key="2">
    <source>
        <dbReference type="ARBA" id="ARBA00008520"/>
    </source>
</evidence>
<dbReference type="Proteomes" id="UP000199391">
    <property type="component" value="Unassembled WGS sequence"/>
</dbReference>
<dbReference type="EMBL" id="FPBO01000002">
    <property type="protein sequence ID" value="SFU35145.1"/>
    <property type="molecule type" value="Genomic_DNA"/>
</dbReference>
<protein>
    <recommendedName>
        <fullName evidence="6">Probable sugar-binding periplasmic protein</fullName>
    </recommendedName>
</protein>
<evidence type="ECO:0000313" key="7">
    <source>
        <dbReference type="EMBL" id="SFU35145.1"/>
    </source>
</evidence>
<gene>
    <name evidence="7" type="ORF">SAMN05216552_100214</name>
</gene>
<keyword evidence="3" id="KW-0813">Transport</keyword>
<dbReference type="SUPFAM" id="SSF53850">
    <property type="entry name" value="Periplasmic binding protein-like II"/>
    <property type="match status" value="1"/>
</dbReference>
<organism evidence="7 8">
    <name type="scientific">Pseudoduganella namucuonensis</name>
    <dbReference type="NCBI Taxonomy" id="1035707"/>
    <lineage>
        <taxon>Bacteria</taxon>
        <taxon>Pseudomonadati</taxon>
        <taxon>Pseudomonadota</taxon>
        <taxon>Betaproteobacteria</taxon>
        <taxon>Burkholderiales</taxon>
        <taxon>Oxalobacteraceae</taxon>
        <taxon>Telluria group</taxon>
        <taxon>Pseudoduganella</taxon>
    </lineage>
</organism>
<comment type="similarity">
    <text evidence="2">Belongs to the bacterial solute-binding protein 1 family.</text>
</comment>
<comment type="subcellular location">
    <subcellularLocation>
        <location evidence="1">Periplasm</location>
    </subcellularLocation>
</comment>
<dbReference type="OrthoDB" id="5580590at2"/>
<dbReference type="Pfam" id="PF01547">
    <property type="entry name" value="SBP_bac_1"/>
    <property type="match status" value="1"/>
</dbReference>
<dbReference type="PANTHER" id="PTHR43649:SF28">
    <property type="entry name" value="BINDING PROTEIN COMPONENT OF ABC SUGAR TRANSPORTER-RELATED"/>
    <property type="match status" value="1"/>
</dbReference>
<evidence type="ECO:0000313" key="8">
    <source>
        <dbReference type="Proteomes" id="UP000199391"/>
    </source>
</evidence>
<dbReference type="AlphaFoldDB" id="A0A1I7FGB1"/>
<accession>A0A1I7FGB1</accession>
<proteinExistence type="inferred from homology"/>
<evidence type="ECO:0000256" key="3">
    <source>
        <dbReference type="ARBA" id="ARBA00022448"/>
    </source>
</evidence>
<dbReference type="InterPro" id="IPR006059">
    <property type="entry name" value="SBP"/>
</dbReference>
<dbReference type="Gene3D" id="3.40.190.10">
    <property type="entry name" value="Periplasmic binding protein-like II"/>
    <property type="match status" value="2"/>
</dbReference>
<keyword evidence="8" id="KW-1185">Reference proteome</keyword>
<dbReference type="STRING" id="1035707.SAMN05216552_100214"/>
<evidence type="ECO:0000256" key="6">
    <source>
        <dbReference type="ARBA" id="ARBA00049753"/>
    </source>
</evidence>
<dbReference type="PANTHER" id="PTHR43649">
    <property type="entry name" value="ARABINOSE-BINDING PROTEIN-RELATED"/>
    <property type="match status" value="1"/>
</dbReference>
<reference evidence="8" key="1">
    <citation type="submission" date="2016-10" db="EMBL/GenBank/DDBJ databases">
        <authorList>
            <person name="Varghese N."/>
            <person name="Submissions S."/>
        </authorList>
    </citation>
    <scope>NUCLEOTIDE SEQUENCE [LARGE SCALE GENOMIC DNA]</scope>
    <source>
        <strain evidence="8">CGMCC 1.11014</strain>
    </source>
</reference>
<evidence type="ECO:0000256" key="4">
    <source>
        <dbReference type="ARBA" id="ARBA00022729"/>
    </source>
</evidence>
<dbReference type="GO" id="GO:0042597">
    <property type="term" value="C:periplasmic space"/>
    <property type="evidence" value="ECO:0007669"/>
    <property type="project" value="UniProtKB-SubCell"/>
</dbReference>
<comment type="function">
    <text evidence="5">Part of a binding-protein-dependent transport system for a sugar.</text>
</comment>
<evidence type="ECO:0000256" key="5">
    <source>
        <dbReference type="ARBA" id="ARBA00049629"/>
    </source>
</evidence>
<dbReference type="InterPro" id="IPR050490">
    <property type="entry name" value="Bact_solute-bd_prot1"/>
</dbReference>
<sequence length="439" mass="47558">MPIAPIPHNVPPPRPGPRRPRVLLGLALCGLAAILPRAEAQPSSSLQVHHWWTSASERRAANVLALRLGEEGVEWKDGAIPGGAGLGAGKVLKSRVLAGDAPDATQIIGASIGEWAELGLLLEFDGVAVAGGWNNALFPTVLALVQHRKHVVAAPLGIHRINTLLYNRKLFARAKLAPPSTWHELALAAAALRAVGVAPLLQSSEPWQVATLFENLVLAEGGPDYYRELFVRQTPQAAADARLAVALERLRLMKGWMASPLDEQPWTGVVRRFARREAAMLVTGDWAKAELKELGVPLDDEFSCAPMPGTGKLHLYSVDTLSMFTQDYAHVAAQEKLARLAVTPAVQQQYNLAKGSVPVRRDADPAQMDSCARASWTAFAKGAQSQVPSLVHRMAADEESRDAIIAEVHRFFVNDAVTPGEVQRRLAAVLRSLKLQHRK</sequence>
<keyword evidence="4" id="KW-0732">Signal</keyword>
<evidence type="ECO:0000256" key="1">
    <source>
        <dbReference type="ARBA" id="ARBA00004418"/>
    </source>
</evidence>